<dbReference type="Pfam" id="PF02673">
    <property type="entry name" value="BacA"/>
    <property type="match status" value="1"/>
</dbReference>
<evidence type="ECO:0000256" key="2">
    <source>
        <dbReference type="ARBA" id="ARBA00010621"/>
    </source>
</evidence>
<name>A0A5B8VQC0_9BACT</name>
<evidence type="ECO:0000256" key="7">
    <source>
        <dbReference type="ARBA" id="ARBA00022801"/>
    </source>
</evidence>
<dbReference type="OrthoDB" id="9808289at2"/>
<evidence type="ECO:0000256" key="3">
    <source>
        <dbReference type="ARBA" id="ARBA00012374"/>
    </source>
</evidence>
<feature type="transmembrane region" description="Helical" evidence="14">
    <location>
        <begin position="42"/>
        <end position="63"/>
    </location>
</feature>
<feature type="transmembrane region" description="Helical" evidence="14">
    <location>
        <begin position="72"/>
        <end position="90"/>
    </location>
</feature>
<dbReference type="NCBIfam" id="NF001390">
    <property type="entry name" value="PRK00281.1-4"/>
    <property type="match status" value="1"/>
</dbReference>
<dbReference type="KEGG" id="agi:FSB73_15635"/>
<evidence type="ECO:0000256" key="11">
    <source>
        <dbReference type="ARBA" id="ARBA00032707"/>
    </source>
</evidence>
<keyword evidence="7 14" id="KW-0378">Hydrolase</keyword>
<feature type="transmembrane region" description="Helical" evidence="14">
    <location>
        <begin position="172"/>
        <end position="190"/>
    </location>
</feature>
<evidence type="ECO:0000313" key="15">
    <source>
        <dbReference type="EMBL" id="QEC72896.1"/>
    </source>
</evidence>
<dbReference type="EC" id="3.6.1.27" evidence="3 14"/>
<feature type="transmembrane region" description="Helical" evidence="14">
    <location>
        <begin position="242"/>
        <end position="260"/>
    </location>
</feature>
<feature type="transmembrane region" description="Helical" evidence="14">
    <location>
        <begin position="96"/>
        <end position="118"/>
    </location>
</feature>
<evidence type="ECO:0000256" key="9">
    <source>
        <dbReference type="ARBA" id="ARBA00023136"/>
    </source>
</evidence>
<dbReference type="HAMAP" id="MF_01006">
    <property type="entry name" value="Undec_diphosphatase"/>
    <property type="match status" value="1"/>
</dbReference>
<keyword evidence="6 14" id="KW-0812">Transmembrane</keyword>
<dbReference type="GO" id="GO:0009252">
    <property type="term" value="P:peptidoglycan biosynthetic process"/>
    <property type="evidence" value="ECO:0007669"/>
    <property type="project" value="UniProtKB-KW"/>
</dbReference>
<reference evidence="15 16" key="1">
    <citation type="journal article" date="2017" name="Int. J. Syst. Evol. Microbiol.">
        <title>Arachidicoccus ginsenosidivorans sp. nov., with ginsenoside-converting activity isolated from ginseng cultivating soil.</title>
        <authorList>
            <person name="Siddiqi M.Z."/>
            <person name="Aslam Z."/>
            <person name="Im W.T."/>
        </authorList>
    </citation>
    <scope>NUCLEOTIDE SEQUENCE [LARGE SCALE GENOMIC DNA]</scope>
    <source>
        <strain evidence="15 16">Gsoil 809</strain>
    </source>
</reference>
<dbReference type="InterPro" id="IPR003824">
    <property type="entry name" value="UppP"/>
</dbReference>
<evidence type="ECO:0000256" key="8">
    <source>
        <dbReference type="ARBA" id="ARBA00022989"/>
    </source>
</evidence>
<keyword evidence="10 14" id="KW-0046">Antibiotic resistance</keyword>
<evidence type="ECO:0000256" key="1">
    <source>
        <dbReference type="ARBA" id="ARBA00004651"/>
    </source>
</evidence>
<comment type="function">
    <text evidence="14">Catalyzes the dephosphorylation of undecaprenyl diphosphate (UPP). Confers resistance to bacitracin.</text>
</comment>
<dbReference type="AlphaFoldDB" id="A0A5B8VQC0"/>
<evidence type="ECO:0000313" key="16">
    <source>
        <dbReference type="Proteomes" id="UP000321291"/>
    </source>
</evidence>
<sequence length="265" mass="28927">MDYIQAIILGIIEGLTEFLPVSSTGHLIIGSSLLGIDPNDQFVQLFNVAIQLGTILSVVVLYFKRFFKSLDFYYKLFVAFIPAVVLGLLFNKQIEAFLGNVTIVAVCLLLGGIVLLFVDKLFKNPKLDNADQVPYPSAFKIGIWQCLAMIPGVSRSAASIIGGMQQKMTKKAAAEFSFFLAVPTMFGATAKKLFDFYKQGLQVSAHEWGLLGVGNLVGFIVAIIAIKSFIGFVTKHGFKAFGVYRIIVGLIILALIYSGHGLQMV</sequence>
<evidence type="ECO:0000256" key="13">
    <source>
        <dbReference type="ARBA" id="ARBA00047594"/>
    </source>
</evidence>
<organism evidence="15 16">
    <name type="scientific">Arachidicoccus ginsenosidivorans</name>
    <dbReference type="NCBI Taxonomy" id="496057"/>
    <lineage>
        <taxon>Bacteria</taxon>
        <taxon>Pseudomonadati</taxon>
        <taxon>Bacteroidota</taxon>
        <taxon>Chitinophagia</taxon>
        <taxon>Chitinophagales</taxon>
        <taxon>Chitinophagaceae</taxon>
        <taxon>Arachidicoccus</taxon>
    </lineage>
</organism>
<dbReference type="Proteomes" id="UP000321291">
    <property type="component" value="Chromosome"/>
</dbReference>
<proteinExistence type="inferred from homology"/>
<keyword evidence="14" id="KW-0573">Peptidoglycan synthesis</keyword>
<keyword evidence="8 14" id="KW-1133">Transmembrane helix</keyword>
<comment type="similarity">
    <text evidence="2 14">Belongs to the UppP family.</text>
</comment>
<gene>
    <name evidence="14" type="primary">uppP</name>
    <name evidence="15" type="ORF">FSB73_15635</name>
</gene>
<dbReference type="RefSeq" id="WP_146784214.1">
    <property type="nucleotide sequence ID" value="NZ_CP042434.1"/>
</dbReference>
<evidence type="ECO:0000256" key="10">
    <source>
        <dbReference type="ARBA" id="ARBA00023251"/>
    </source>
</evidence>
<keyword evidence="5 14" id="KW-1003">Cell membrane</keyword>
<evidence type="ECO:0000256" key="4">
    <source>
        <dbReference type="ARBA" id="ARBA00021581"/>
    </source>
</evidence>
<dbReference type="PANTHER" id="PTHR30622">
    <property type="entry name" value="UNDECAPRENYL-DIPHOSPHATASE"/>
    <property type="match status" value="1"/>
</dbReference>
<keyword evidence="14" id="KW-0961">Cell wall biogenesis/degradation</keyword>
<feature type="transmembrane region" description="Helical" evidence="14">
    <location>
        <begin position="210"/>
        <end position="230"/>
    </location>
</feature>
<dbReference type="GO" id="GO:0071555">
    <property type="term" value="P:cell wall organization"/>
    <property type="evidence" value="ECO:0007669"/>
    <property type="project" value="UniProtKB-KW"/>
</dbReference>
<keyword evidence="14" id="KW-0133">Cell shape</keyword>
<accession>A0A5B8VQC0</accession>
<dbReference type="GO" id="GO:0050380">
    <property type="term" value="F:undecaprenyl-diphosphatase activity"/>
    <property type="evidence" value="ECO:0007669"/>
    <property type="project" value="UniProtKB-UniRule"/>
</dbReference>
<evidence type="ECO:0000256" key="6">
    <source>
        <dbReference type="ARBA" id="ARBA00022692"/>
    </source>
</evidence>
<dbReference type="GO" id="GO:0008360">
    <property type="term" value="P:regulation of cell shape"/>
    <property type="evidence" value="ECO:0007669"/>
    <property type="project" value="UniProtKB-KW"/>
</dbReference>
<protein>
    <recommendedName>
        <fullName evidence="4 14">Undecaprenyl-diphosphatase</fullName>
        <ecNumber evidence="3 14">3.6.1.27</ecNumber>
    </recommendedName>
    <alternativeName>
        <fullName evidence="12 14">Bacitracin resistance protein</fullName>
    </alternativeName>
    <alternativeName>
        <fullName evidence="11 14">Undecaprenyl pyrophosphate phosphatase</fullName>
    </alternativeName>
</protein>
<dbReference type="NCBIfam" id="NF001389">
    <property type="entry name" value="PRK00281.1-2"/>
    <property type="match status" value="1"/>
</dbReference>
<dbReference type="GO" id="GO:0046677">
    <property type="term" value="P:response to antibiotic"/>
    <property type="evidence" value="ECO:0007669"/>
    <property type="project" value="UniProtKB-UniRule"/>
</dbReference>
<evidence type="ECO:0000256" key="14">
    <source>
        <dbReference type="HAMAP-Rule" id="MF_01006"/>
    </source>
</evidence>
<dbReference type="EMBL" id="CP042434">
    <property type="protein sequence ID" value="QEC72896.1"/>
    <property type="molecule type" value="Genomic_DNA"/>
</dbReference>
<dbReference type="PANTHER" id="PTHR30622:SF3">
    <property type="entry name" value="UNDECAPRENYL-DIPHOSPHATASE"/>
    <property type="match status" value="1"/>
</dbReference>
<evidence type="ECO:0000256" key="12">
    <source>
        <dbReference type="ARBA" id="ARBA00032932"/>
    </source>
</evidence>
<comment type="subcellular location">
    <subcellularLocation>
        <location evidence="1 14">Cell membrane</location>
        <topology evidence="1 14">Multi-pass membrane protein</topology>
    </subcellularLocation>
</comment>
<comment type="miscellaneous">
    <text evidence="14">Bacitracin is thought to be involved in the inhibition of peptidoglycan synthesis by sequestering undecaprenyl diphosphate, thereby reducing the pool of lipid carrier available.</text>
</comment>
<comment type="catalytic activity">
    <reaction evidence="13 14">
        <text>di-trans,octa-cis-undecaprenyl diphosphate + H2O = di-trans,octa-cis-undecaprenyl phosphate + phosphate + H(+)</text>
        <dbReference type="Rhea" id="RHEA:28094"/>
        <dbReference type="ChEBI" id="CHEBI:15377"/>
        <dbReference type="ChEBI" id="CHEBI:15378"/>
        <dbReference type="ChEBI" id="CHEBI:43474"/>
        <dbReference type="ChEBI" id="CHEBI:58405"/>
        <dbReference type="ChEBI" id="CHEBI:60392"/>
        <dbReference type="EC" id="3.6.1.27"/>
    </reaction>
</comment>
<evidence type="ECO:0000256" key="5">
    <source>
        <dbReference type="ARBA" id="ARBA00022475"/>
    </source>
</evidence>
<keyword evidence="16" id="KW-1185">Reference proteome</keyword>
<keyword evidence="9 14" id="KW-0472">Membrane</keyword>
<dbReference type="GO" id="GO:0005886">
    <property type="term" value="C:plasma membrane"/>
    <property type="evidence" value="ECO:0007669"/>
    <property type="project" value="UniProtKB-SubCell"/>
</dbReference>